<dbReference type="PANTHER" id="PTHR23132:SF23">
    <property type="entry name" value="D-ALANINE--D-ALANINE LIGASE B"/>
    <property type="match status" value="1"/>
</dbReference>
<feature type="binding site" evidence="11">
    <location>
        <begin position="195"/>
        <end position="203"/>
    </location>
    <ligand>
        <name>ATP</name>
        <dbReference type="ChEBI" id="CHEBI:30616"/>
    </ligand>
</feature>
<dbReference type="GO" id="GO:0005524">
    <property type="term" value="F:ATP binding"/>
    <property type="evidence" value="ECO:0007669"/>
    <property type="project" value="UniProtKB-UniRule"/>
</dbReference>
<keyword evidence="12" id="KW-0479">Metal-binding</keyword>
<dbReference type="InterPro" id="IPR005905">
    <property type="entry name" value="D_ala_D_ala"/>
</dbReference>
<dbReference type="Gene3D" id="3.30.470.20">
    <property type="entry name" value="ATP-grasp fold, B domain"/>
    <property type="match status" value="1"/>
</dbReference>
<keyword evidence="12" id="KW-0460">Magnesium</keyword>
<comment type="similarity">
    <text evidence="2 10">Belongs to the D-alanine--D-alanine ligase family.</text>
</comment>
<dbReference type="PANTHER" id="PTHR23132">
    <property type="entry name" value="D-ALANINE--D-ALANINE LIGASE"/>
    <property type="match status" value="1"/>
</dbReference>
<dbReference type="InterPro" id="IPR000291">
    <property type="entry name" value="D-Ala_lig_Van_CS"/>
</dbReference>
<dbReference type="SUPFAM" id="SSF56059">
    <property type="entry name" value="Glutathione synthetase ATP-binding domain-like"/>
    <property type="match status" value="1"/>
</dbReference>
<dbReference type="GO" id="GO:0008360">
    <property type="term" value="P:regulation of cell shape"/>
    <property type="evidence" value="ECO:0007669"/>
    <property type="project" value="UniProtKB-KW"/>
</dbReference>
<feature type="binding site" evidence="12">
    <location>
        <position position="298"/>
    </location>
    <ligand>
        <name>Mg(2+)</name>
        <dbReference type="ChEBI" id="CHEBI:18420"/>
        <label>2</label>
    </ligand>
</feature>
<evidence type="ECO:0000256" key="10">
    <source>
        <dbReference type="HAMAP-Rule" id="MF_00047"/>
    </source>
</evidence>
<dbReference type="GO" id="GO:0008716">
    <property type="term" value="F:D-alanine-D-alanine ligase activity"/>
    <property type="evidence" value="ECO:0007669"/>
    <property type="project" value="UniProtKB-UniRule"/>
</dbReference>
<protein>
    <recommendedName>
        <fullName evidence="10">D-alanine--D-alanine ligase</fullName>
        <ecNumber evidence="10">6.3.2.4</ecNumber>
    </recommendedName>
    <alternativeName>
        <fullName evidence="10">D-Ala-D-Ala ligase</fullName>
    </alternativeName>
    <alternativeName>
        <fullName evidence="10">D-alanylalanine synthetase</fullName>
    </alternativeName>
</protein>
<evidence type="ECO:0000256" key="9">
    <source>
        <dbReference type="ARBA" id="ARBA00023316"/>
    </source>
</evidence>
<feature type="binding site" evidence="11">
    <location>
        <begin position="297"/>
        <end position="298"/>
    </location>
    <ligand>
        <name>ATP</name>
        <dbReference type="ChEBI" id="CHEBI:30616"/>
    </ligand>
</feature>
<evidence type="ECO:0000256" key="4">
    <source>
        <dbReference type="ARBA" id="ARBA00022598"/>
    </source>
</evidence>
<dbReference type="InterPro" id="IPR013815">
    <property type="entry name" value="ATP_grasp_subdomain_1"/>
</dbReference>
<gene>
    <name evidence="10" type="primary">ddl</name>
    <name evidence="15" type="ORF">COX44_03195</name>
</gene>
<name>A0A2G9YE93_9BACT</name>
<feature type="binding site" evidence="11">
    <location>
        <position position="121"/>
    </location>
    <ligand>
        <name>ATP</name>
        <dbReference type="ChEBI" id="CHEBI:30616"/>
    </ligand>
</feature>
<dbReference type="Gene3D" id="3.40.50.20">
    <property type="match status" value="1"/>
</dbReference>
<keyword evidence="5 11" id="KW-0547">Nucleotide-binding</keyword>
<evidence type="ECO:0000256" key="12">
    <source>
        <dbReference type="PIRSR" id="PIRSR039102-3"/>
    </source>
</evidence>
<comment type="pathway">
    <text evidence="10">Cell wall biogenesis; peptidoglycan biosynthesis.</text>
</comment>
<dbReference type="GO" id="GO:0005737">
    <property type="term" value="C:cytoplasm"/>
    <property type="evidence" value="ECO:0007669"/>
    <property type="project" value="UniProtKB-SubCell"/>
</dbReference>
<feature type="binding site" evidence="11">
    <location>
        <begin position="157"/>
        <end position="159"/>
    </location>
    <ligand>
        <name>ATP</name>
        <dbReference type="ChEBI" id="CHEBI:30616"/>
    </ligand>
</feature>
<keyword evidence="12" id="KW-0464">Manganese</keyword>
<keyword evidence="7 10" id="KW-0133">Cell shape</keyword>
<dbReference type="InterPro" id="IPR016185">
    <property type="entry name" value="PreATP-grasp_dom_sf"/>
</dbReference>
<dbReference type="EC" id="6.3.2.4" evidence="10"/>
<dbReference type="SUPFAM" id="SSF52440">
    <property type="entry name" value="PreATP-grasp domain"/>
    <property type="match status" value="1"/>
</dbReference>
<evidence type="ECO:0000256" key="5">
    <source>
        <dbReference type="ARBA" id="ARBA00022741"/>
    </source>
</evidence>
<evidence type="ECO:0000256" key="3">
    <source>
        <dbReference type="ARBA" id="ARBA00022490"/>
    </source>
</evidence>
<evidence type="ECO:0000256" key="6">
    <source>
        <dbReference type="ARBA" id="ARBA00022840"/>
    </source>
</evidence>
<accession>A0A2G9YE93</accession>
<dbReference type="NCBIfam" id="TIGR01205">
    <property type="entry name" value="D_ala_D_alaTIGR"/>
    <property type="match status" value="1"/>
</dbReference>
<dbReference type="GO" id="GO:0046872">
    <property type="term" value="F:metal ion binding"/>
    <property type="evidence" value="ECO:0007669"/>
    <property type="project" value="UniProtKB-KW"/>
</dbReference>
<evidence type="ECO:0000256" key="2">
    <source>
        <dbReference type="ARBA" id="ARBA00010871"/>
    </source>
</evidence>
<sequence>MTKQTIAVLFGGRSVEHEVSILTGLQIIHAFDKERFNVVPIYVCKNNKWWTGKKLWDKDFYKNINFKKLKNFDFKKQKIDVFFPAFHGTYGEDGCIQGFFEILNKPYVGPRILAAAISMSKSATKQICIANKIPVLDYILLNKNDWEVKNFFDFPVFVKPNNLGSSIGVSSAKNEHQLQMAIAGAFIFDYQVIVEPQIKSLLEINCAISDGEVSELEEPQKDADILSFEQKYLKAGKKLSIQGMASMQRVLDPKSITLEQKEQIQNYSKEIYKILDGSGVWRIDFMIDKDKNQIYLNEINSIPGSLAYYLWPKISFTELLTQLVESAIKKYEQKNSINLRLERKIFNA</sequence>
<dbReference type="EMBL" id="PCRH01000068">
    <property type="protein sequence ID" value="PIP16851.1"/>
    <property type="molecule type" value="Genomic_DNA"/>
</dbReference>
<dbReference type="PROSITE" id="PS50975">
    <property type="entry name" value="ATP_GRASP"/>
    <property type="match status" value="1"/>
</dbReference>
<evidence type="ECO:0000256" key="1">
    <source>
        <dbReference type="ARBA" id="ARBA00004496"/>
    </source>
</evidence>
<dbReference type="Gene3D" id="3.30.1490.20">
    <property type="entry name" value="ATP-grasp fold, A domain"/>
    <property type="match status" value="1"/>
</dbReference>
<evidence type="ECO:0000313" key="16">
    <source>
        <dbReference type="Proteomes" id="UP000231480"/>
    </source>
</evidence>
<evidence type="ECO:0000259" key="14">
    <source>
        <dbReference type="PROSITE" id="PS50975"/>
    </source>
</evidence>
<keyword evidence="3 10" id="KW-0963">Cytoplasm</keyword>
<keyword evidence="8 10" id="KW-0573">Peptidoglycan synthesis</keyword>
<comment type="cofactor">
    <cofactor evidence="12">
        <name>Mg(2+)</name>
        <dbReference type="ChEBI" id="CHEBI:18420"/>
    </cofactor>
    <cofactor evidence="12">
        <name>Mn(2+)</name>
        <dbReference type="ChEBI" id="CHEBI:29035"/>
    </cofactor>
    <text evidence="12">Binds 2 magnesium or manganese ions per subunit.</text>
</comment>
<evidence type="ECO:0000256" key="11">
    <source>
        <dbReference type="PIRSR" id="PIRSR039102-2"/>
    </source>
</evidence>
<keyword evidence="4 10" id="KW-0436">Ligase</keyword>
<dbReference type="AlphaFoldDB" id="A0A2G9YE93"/>
<evidence type="ECO:0000256" key="7">
    <source>
        <dbReference type="ARBA" id="ARBA00022960"/>
    </source>
</evidence>
<dbReference type="Pfam" id="PF01820">
    <property type="entry name" value="Dala_Dala_lig_N"/>
    <property type="match status" value="1"/>
</dbReference>
<dbReference type="UniPathway" id="UPA00219"/>
<dbReference type="PIRSF" id="PIRSF039102">
    <property type="entry name" value="Ddl/VanB"/>
    <property type="match status" value="1"/>
</dbReference>
<feature type="binding site" evidence="11">
    <location>
        <begin position="165"/>
        <end position="166"/>
    </location>
    <ligand>
        <name>ATP</name>
        <dbReference type="ChEBI" id="CHEBI:30616"/>
    </ligand>
</feature>
<evidence type="ECO:0000256" key="13">
    <source>
        <dbReference type="PROSITE-ProRule" id="PRU00409"/>
    </source>
</evidence>
<dbReference type="GO" id="GO:0071555">
    <property type="term" value="P:cell wall organization"/>
    <property type="evidence" value="ECO:0007669"/>
    <property type="project" value="UniProtKB-KW"/>
</dbReference>
<dbReference type="InterPro" id="IPR011095">
    <property type="entry name" value="Dala_Dala_lig_C"/>
</dbReference>
<evidence type="ECO:0000313" key="15">
    <source>
        <dbReference type="EMBL" id="PIP16851.1"/>
    </source>
</evidence>
<comment type="function">
    <text evidence="10">Cell wall formation.</text>
</comment>
<reference evidence="15 16" key="1">
    <citation type="submission" date="2017-09" db="EMBL/GenBank/DDBJ databases">
        <title>Depth-based differentiation of microbial function through sediment-hosted aquifers and enrichment of novel symbionts in the deep terrestrial subsurface.</title>
        <authorList>
            <person name="Probst A.J."/>
            <person name="Ladd B."/>
            <person name="Jarett J.K."/>
            <person name="Geller-Mcgrath D.E."/>
            <person name="Sieber C.M."/>
            <person name="Emerson J.B."/>
            <person name="Anantharaman K."/>
            <person name="Thomas B.C."/>
            <person name="Malmstrom R."/>
            <person name="Stieglmeier M."/>
            <person name="Klingl A."/>
            <person name="Woyke T."/>
            <person name="Ryan C.M."/>
            <person name="Banfield J.F."/>
        </authorList>
    </citation>
    <scope>NUCLEOTIDE SEQUENCE [LARGE SCALE GENOMIC DNA]</scope>
    <source>
        <strain evidence="15">CG23_combo_of_CG06-09_8_20_14_all_37_13</strain>
    </source>
</reference>
<comment type="subcellular location">
    <subcellularLocation>
        <location evidence="1 10">Cytoplasm</location>
    </subcellularLocation>
</comment>
<dbReference type="HAMAP" id="MF_00047">
    <property type="entry name" value="Dala_Dala_lig"/>
    <property type="match status" value="1"/>
</dbReference>
<feature type="binding site" evidence="12">
    <location>
        <position position="298"/>
    </location>
    <ligand>
        <name>Mg(2+)</name>
        <dbReference type="ChEBI" id="CHEBI:18420"/>
        <label>1</label>
    </ligand>
</feature>
<keyword evidence="9 10" id="KW-0961">Cell wall biogenesis/degradation</keyword>
<dbReference type="Pfam" id="PF07478">
    <property type="entry name" value="Dala_Dala_lig_C"/>
    <property type="match status" value="1"/>
</dbReference>
<feature type="domain" description="ATP-grasp" evidence="14">
    <location>
        <begin position="125"/>
        <end position="325"/>
    </location>
</feature>
<feature type="binding site" evidence="12">
    <location>
        <position position="300"/>
    </location>
    <ligand>
        <name>Mg(2+)</name>
        <dbReference type="ChEBI" id="CHEBI:18420"/>
        <label>2</label>
    </ligand>
</feature>
<comment type="caution">
    <text evidence="15">The sequence shown here is derived from an EMBL/GenBank/DDBJ whole genome shotgun (WGS) entry which is preliminary data.</text>
</comment>
<feature type="binding site" evidence="12">
    <location>
        <position position="284"/>
    </location>
    <ligand>
        <name>Mg(2+)</name>
        <dbReference type="ChEBI" id="CHEBI:18420"/>
        <label>1</label>
    </ligand>
</feature>
<comment type="catalytic activity">
    <reaction evidence="10">
        <text>2 D-alanine + ATP = D-alanyl-D-alanine + ADP + phosphate + H(+)</text>
        <dbReference type="Rhea" id="RHEA:11224"/>
        <dbReference type="ChEBI" id="CHEBI:15378"/>
        <dbReference type="ChEBI" id="CHEBI:30616"/>
        <dbReference type="ChEBI" id="CHEBI:43474"/>
        <dbReference type="ChEBI" id="CHEBI:57416"/>
        <dbReference type="ChEBI" id="CHEBI:57822"/>
        <dbReference type="ChEBI" id="CHEBI:456216"/>
        <dbReference type="EC" id="6.3.2.4"/>
    </reaction>
</comment>
<keyword evidence="6 13" id="KW-0067">ATP-binding</keyword>
<dbReference type="Proteomes" id="UP000231480">
    <property type="component" value="Unassembled WGS sequence"/>
</dbReference>
<organism evidence="15 16">
    <name type="scientific">Candidatus Portnoybacteria bacterium CG23_combo_of_CG06-09_8_20_14_all_37_13</name>
    <dbReference type="NCBI Taxonomy" id="1974819"/>
    <lineage>
        <taxon>Bacteria</taxon>
        <taxon>Candidatus Portnoyibacteriota</taxon>
    </lineage>
</organism>
<dbReference type="GO" id="GO:0009252">
    <property type="term" value="P:peptidoglycan biosynthetic process"/>
    <property type="evidence" value="ECO:0007669"/>
    <property type="project" value="UniProtKB-UniRule"/>
</dbReference>
<dbReference type="InterPro" id="IPR011761">
    <property type="entry name" value="ATP-grasp"/>
</dbReference>
<evidence type="ECO:0000256" key="8">
    <source>
        <dbReference type="ARBA" id="ARBA00022984"/>
    </source>
</evidence>
<dbReference type="PROSITE" id="PS00843">
    <property type="entry name" value="DALA_DALA_LIGASE_1"/>
    <property type="match status" value="1"/>
</dbReference>
<proteinExistence type="inferred from homology"/>
<dbReference type="InterPro" id="IPR011127">
    <property type="entry name" value="Dala_Dala_lig_N"/>
</dbReference>